<proteinExistence type="predicted"/>
<evidence type="ECO:0000256" key="2">
    <source>
        <dbReference type="ARBA" id="ARBA00023125"/>
    </source>
</evidence>
<dbReference type="AlphaFoldDB" id="A0A926NHJ3"/>
<dbReference type="GO" id="GO:0003700">
    <property type="term" value="F:DNA-binding transcription factor activity"/>
    <property type="evidence" value="ECO:0007669"/>
    <property type="project" value="TreeGrafter"/>
</dbReference>
<accession>A0A926NHJ3</accession>
<dbReference type="InterPro" id="IPR028082">
    <property type="entry name" value="Peripla_BP_I"/>
</dbReference>
<name>A0A926NHJ3_9SPHI</name>
<dbReference type="Gene3D" id="1.10.260.40">
    <property type="entry name" value="lambda repressor-like DNA-binding domains"/>
    <property type="match status" value="1"/>
</dbReference>
<dbReference type="InterPro" id="IPR010982">
    <property type="entry name" value="Lambda_DNA-bd_dom_sf"/>
</dbReference>
<evidence type="ECO:0000256" key="3">
    <source>
        <dbReference type="ARBA" id="ARBA00023163"/>
    </source>
</evidence>
<evidence type="ECO:0000256" key="1">
    <source>
        <dbReference type="ARBA" id="ARBA00023015"/>
    </source>
</evidence>
<keyword evidence="6" id="KW-1185">Reference proteome</keyword>
<dbReference type="EMBL" id="JACWMX010000001">
    <property type="protein sequence ID" value="MBD1392174.1"/>
    <property type="molecule type" value="Genomic_DNA"/>
</dbReference>
<dbReference type="PANTHER" id="PTHR30146:SF109">
    <property type="entry name" value="HTH-TYPE TRANSCRIPTIONAL REGULATOR GALS"/>
    <property type="match status" value="1"/>
</dbReference>
<organism evidence="5 6">
    <name type="scientific">Mucilaginibacter glaciei</name>
    <dbReference type="NCBI Taxonomy" id="2772109"/>
    <lineage>
        <taxon>Bacteria</taxon>
        <taxon>Pseudomonadati</taxon>
        <taxon>Bacteroidota</taxon>
        <taxon>Sphingobacteriia</taxon>
        <taxon>Sphingobacteriales</taxon>
        <taxon>Sphingobacteriaceae</taxon>
        <taxon>Mucilaginibacter</taxon>
    </lineage>
</organism>
<keyword evidence="3" id="KW-0804">Transcription</keyword>
<dbReference type="SUPFAM" id="SSF53822">
    <property type="entry name" value="Periplasmic binding protein-like I"/>
    <property type="match status" value="1"/>
</dbReference>
<dbReference type="CDD" id="cd06267">
    <property type="entry name" value="PBP1_LacI_sugar_binding-like"/>
    <property type="match status" value="1"/>
</dbReference>
<dbReference type="SUPFAM" id="SSF47413">
    <property type="entry name" value="lambda repressor-like DNA-binding domains"/>
    <property type="match status" value="1"/>
</dbReference>
<dbReference type="Gene3D" id="3.40.50.2300">
    <property type="match status" value="2"/>
</dbReference>
<dbReference type="CDD" id="cd01392">
    <property type="entry name" value="HTH_LacI"/>
    <property type="match status" value="1"/>
</dbReference>
<dbReference type="SMART" id="SM00354">
    <property type="entry name" value="HTH_LACI"/>
    <property type="match status" value="1"/>
</dbReference>
<dbReference type="InterPro" id="IPR000843">
    <property type="entry name" value="HTH_LacI"/>
</dbReference>
<feature type="domain" description="HTH lacI-type" evidence="4">
    <location>
        <begin position="4"/>
        <end position="58"/>
    </location>
</feature>
<dbReference type="GO" id="GO:0000976">
    <property type="term" value="F:transcription cis-regulatory region binding"/>
    <property type="evidence" value="ECO:0007669"/>
    <property type="project" value="TreeGrafter"/>
</dbReference>
<keyword evidence="2 5" id="KW-0238">DNA-binding</keyword>
<dbReference type="PROSITE" id="PS50932">
    <property type="entry name" value="HTH_LACI_2"/>
    <property type="match status" value="1"/>
</dbReference>
<comment type="caution">
    <text evidence="5">The sequence shown here is derived from an EMBL/GenBank/DDBJ whole genome shotgun (WGS) entry which is preliminary data.</text>
</comment>
<evidence type="ECO:0000313" key="6">
    <source>
        <dbReference type="Proteomes" id="UP000619078"/>
    </source>
</evidence>
<dbReference type="PANTHER" id="PTHR30146">
    <property type="entry name" value="LACI-RELATED TRANSCRIPTIONAL REPRESSOR"/>
    <property type="match status" value="1"/>
</dbReference>
<dbReference type="Pfam" id="PF00532">
    <property type="entry name" value="Peripla_BP_1"/>
    <property type="match status" value="1"/>
</dbReference>
<evidence type="ECO:0000313" key="5">
    <source>
        <dbReference type="EMBL" id="MBD1392174.1"/>
    </source>
</evidence>
<dbReference type="InterPro" id="IPR001761">
    <property type="entry name" value="Peripla_BP/Lac1_sug-bd_dom"/>
</dbReference>
<sequence>MGSVNIKQLARELNLSAATVSRALRDSHEISSATKQRVNDLARKLNYEPNPSASTLRSHKSKTLAVIVPEIANNFFSLAINGIEEVARQHGYHVLIYQSHDNVEAEASFIKSLLTGRADGILLSVASETVNEIHLMDLNKQIPTVFFDRVPDGLNTVNVTTNDYESAYDAAEHLIESGCKKIAYLFALNNLLAGKNRLKGYLNALKDHNIDLDDHLIITCGKDDINNYSLLKDAISKYQPDGVISATEELVLPCYEICQLLKINIPNYLKIVSFSNLKTAPFLNPSLTTVTQPAFEMGFKAASLLLKLLDNKQVEPGDAEVLNSVLIKRGSTAVK</sequence>
<dbReference type="RefSeq" id="WP_191160790.1">
    <property type="nucleotide sequence ID" value="NZ_JACWMX010000001.1"/>
</dbReference>
<reference evidence="5" key="1">
    <citation type="submission" date="2020-09" db="EMBL/GenBank/DDBJ databases">
        <title>Novel species of Mucilaginibacter isolated from a glacier on the Tibetan Plateau.</title>
        <authorList>
            <person name="Liu Q."/>
            <person name="Xin Y.-H."/>
        </authorList>
    </citation>
    <scope>NUCLEOTIDE SEQUENCE</scope>
    <source>
        <strain evidence="5">ZB1P21</strain>
    </source>
</reference>
<keyword evidence="1" id="KW-0805">Transcription regulation</keyword>
<dbReference type="Proteomes" id="UP000619078">
    <property type="component" value="Unassembled WGS sequence"/>
</dbReference>
<gene>
    <name evidence="5" type="ORF">IDJ76_03600</name>
</gene>
<dbReference type="Pfam" id="PF00356">
    <property type="entry name" value="LacI"/>
    <property type="match status" value="1"/>
</dbReference>
<protein>
    <submittedName>
        <fullName evidence="5">LacI family DNA-binding transcriptional regulator</fullName>
    </submittedName>
</protein>
<evidence type="ECO:0000259" key="4">
    <source>
        <dbReference type="PROSITE" id="PS50932"/>
    </source>
</evidence>